<evidence type="ECO:0000256" key="1">
    <source>
        <dbReference type="ARBA" id="ARBA00013064"/>
    </source>
</evidence>
<dbReference type="GO" id="GO:0030154">
    <property type="term" value="P:cell differentiation"/>
    <property type="evidence" value="ECO:0007669"/>
    <property type="project" value="TreeGrafter"/>
</dbReference>
<evidence type="ECO:0000259" key="6">
    <source>
        <dbReference type="PROSITE" id="PS50056"/>
    </source>
</evidence>
<evidence type="ECO:0000259" key="5">
    <source>
        <dbReference type="PROSITE" id="PS50055"/>
    </source>
</evidence>
<accession>A0A183B4Q3</accession>
<feature type="region of interest" description="Disordered" evidence="4">
    <location>
        <begin position="191"/>
        <end position="227"/>
    </location>
</feature>
<dbReference type="GO" id="GO:0005737">
    <property type="term" value="C:cytoplasm"/>
    <property type="evidence" value="ECO:0007669"/>
    <property type="project" value="TreeGrafter"/>
</dbReference>
<evidence type="ECO:0000256" key="4">
    <source>
        <dbReference type="SAM" id="MobiDB-lite"/>
    </source>
</evidence>
<evidence type="ECO:0000313" key="7">
    <source>
        <dbReference type="EMBL" id="VDP91459.1"/>
    </source>
</evidence>
<dbReference type="Gene3D" id="3.90.190.10">
    <property type="entry name" value="Protein tyrosine phosphatase superfamily"/>
    <property type="match status" value="1"/>
</dbReference>
<dbReference type="PANTHER" id="PTHR46257:SF3">
    <property type="entry name" value="TYROSINE-PROTEIN PHOSPHATASE CORKSCREW"/>
    <property type="match status" value="1"/>
</dbReference>
<dbReference type="GO" id="GO:0000278">
    <property type="term" value="P:mitotic cell cycle"/>
    <property type="evidence" value="ECO:0007669"/>
    <property type="project" value="TreeGrafter"/>
</dbReference>
<evidence type="ECO:0000313" key="8">
    <source>
        <dbReference type="Proteomes" id="UP000272942"/>
    </source>
</evidence>
<dbReference type="OrthoDB" id="6274547at2759"/>
<dbReference type="PROSITE" id="PS50055">
    <property type="entry name" value="TYR_PHOSPHATASE_PTP"/>
    <property type="match status" value="1"/>
</dbReference>
<dbReference type="Proteomes" id="UP000272942">
    <property type="component" value="Unassembled WGS sequence"/>
</dbReference>
<keyword evidence="2" id="KW-0378">Hydrolase</keyword>
<sequence length="227" mass="24197">MLINYIKTMGLNCDIDISRTIQAVREQRSGMVQTETQYRFIYKAVQQYVNTMSKRIQMDNDLRRTGRDYTNINRAADDVGVIANVGAAASMFPSMNSNTHATHAVTTHHAGETAASSEMGASFHSALSGSPPNPGLNSMPPCSSSPPVPPLSPSAHRNHPCPVHGSNAVRKSHGRHSDYCICGAASGCGSSNSTHQSTTAPVLSSTKHSTTGLLHRLTGGARSRARP</sequence>
<organism evidence="9">
    <name type="scientific">Echinostoma caproni</name>
    <dbReference type="NCBI Taxonomy" id="27848"/>
    <lineage>
        <taxon>Eukaryota</taxon>
        <taxon>Metazoa</taxon>
        <taxon>Spiralia</taxon>
        <taxon>Lophotrochozoa</taxon>
        <taxon>Platyhelminthes</taxon>
        <taxon>Trematoda</taxon>
        <taxon>Digenea</taxon>
        <taxon>Plagiorchiida</taxon>
        <taxon>Echinostomata</taxon>
        <taxon>Echinostomatoidea</taxon>
        <taxon>Echinostomatidae</taxon>
        <taxon>Echinostoma</taxon>
    </lineage>
</organism>
<dbReference type="PROSITE" id="PS50056">
    <property type="entry name" value="TYR_PHOSPHATASE_2"/>
    <property type="match status" value="1"/>
</dbReference>
<evidence type="ECO:0000256" key="3">
    <source>
        <dbReference type="ARBA" id="ARBA00022912"/>
    </source>
</evidence>
<dbReference type="InterPro" id="IPR052123">
    <property type="entry name" value="Non-rcpt_Tyr_Phosphatase"/>
</dbReference>
<feature type="domain" description="Tyrosine-protein phosphatase" evidence="5">
    <location>
        <begin position="1"/>
        <end position="48"/>
    </location>
</feature>
<keyword evidence="3" id="KW-0904">Protein phosphatase</keyword>
<proteinExistence type="predicted"/>
<dbReference type="AlphaFoldDB" id="A0A183B4Q3"/>
<keyword evidence="8" id="KW-1185">Reference proteome</keyword>
<feature type="domain" description="Tyrosine specific protein phosphatases" evidence="6">
    <location>
        <begin position="1"/>
        <end position="39"/>
    </location>
</feature>
<feature type="compositionally biased region" description="Pro residues" evidence="4">
    <location>
        <begin position="143"/>
        <end position="152"/>
    </location>
</feature>
<dbReference type="InterPro" id="IPR029021">
    <property type="entry name" value="Prot-tyrosine_phosphatase-like"/>
</dbReference>
<dbReference type="PANTHER" id="PTHR46257">
    <property type="entry name" value="TYROSINE-PROTEIN PHOSPHATASE CORKSCREW"/>
    <property type="match status" value="1"/>
</dbReference>
<dbReference type="InterPro" id="IPR000387">
    <property type="entry name" value="Tyr_Pase_dom"/>
</dbReference>
<dbReference type="GO" id="GO:0001784">
    <property type="term" value="F:phosphotyrosine residue binding"/>
    <property type="evidence" value="ECO:0007669"/>
    <property type="project" value="TreeGrafter"/>
</dbReference>
<protein>
    <recommendedName>
        <fullName evidence="1">protein-tyrosine-phosphatase</fullName>
        <ecNumber evidence="1">3.1.3.48</ecNumber>
    </recommendedName>
</protein>
<reference evidence="7 8" key="2">
    <citation type="submission" date="2018-11" db="EMBL/GenBank/DDBJ databases">
        <authorList>
            <consortium name="Pathogen Informatics"/>
        </authorList>
    </citation>
    <scope>NUCLEOTIDE SEQUENCE [LARGE SCALE GENOMIC DNA]</scope>
    <source>
        <strain evidence="7 8">Egypt</strain>
    </source>
</reference>
<evidence type="ECO:0000256" key="2">
    <source>
        <dbReference type="ARBA" id="ARBA00022801"/>
    </source>
</evidence>
<reference evidence="9" key="1">
    <citation type="submission" date="2016-06" db="UniProtKB">
        <authorList>
            <consortium name="WormBaseParasite"/>
        </authorList>
    </citation>
    <scope>IDENTIFICATION</scope>
</reference>
<dbReference type="EMBL" id="UZAN01056905">
    <property type="protein sequence ID" value="VDP91459.1"/>
    <property type="molecule type" value="Genomic_DNA"/>
</dbReference>
<dbReference type="SUPFAM" id="SSF52799">
    <property type="entry name" value="(Phosphotyrosine protein) phosphatases II"/>
    <property type="match status" value="1"/>
</dbReference>
<dbReference type="EC" id="3.1.3.48" evidence="1"/>
<name>A0A183B4Q3_9TREM</name>
<dbReference type="GO" id="GO:0035556">
    <property type="term" value="P:intracellular signal transduction"/>
    <property type="evidence" value="ECO:0007669"/>
    <property type="project" value="TreeGrafter"/>
</dbReference>
<dbReference type="WBParaSite" id="ECPE_0001422801-mRNA-1">
    <property type="protein sequence ID" value="ECPE_0001422801-mRNA-1"/>
    <property type="gene ID" value="ECPE_0001422801"/>
</dbReference>
<dbReference type="GO" id="GO:0004726">
    <property type="term" value="F:non-membrane spanning protein tyrosine phosphatase activity"/>
    <property type="evidence" value="ECO:0007669"/>
    <property type="project" value="TreeGrafter"/>
</dbReference>
<dbReference type="InterPro" id="IPR000242">
    <property type="entry name" value="PTP_cat"/>
</dbReference>
<dbReference type="Pfam" id="PF00102">
    <property type="entry name" value="Y_phosphatase"/>
    <property type="match status" value="1"/>
</dbReference>
<dbReference type="PRINTS" id="PR00700">
    <property type="entry name" value="PRTYPHPHTASE"/>
</dbReference>
<feature type="compositionally biased region" description="Polar residues" evidence="4">
    <location>
        <begin position="192"/>
        <end position="212"/>
    </location>
</feature>
<feature type="region of interest" description="Disordered" evidence="4">
    <location>
        <begin position="107"/>
        <end position="171"/>
    </location>
</feature>
<gene>
    <name evidence="7" type="ORF">ECPE_LOCUS14187</name>
</gene>
<evidence type="ECO:0000313" key="9">
    <source>
        <dbReference type="WBParaSite" id="ECPE_0001422801-mRNA-1"/>
    </source>
</evidence>